<organism evidence="3 4">
    <name type="scientific">Syntrophomonas wolfei</name>
    <dbReference type="NCBI Taxonomy" id="863"/>
    <lineage>
        <taxon>Bacteria</taxon>
        <taxon>Bacillati</taxon>
        <taxon>Bacillota</taxon>
        <taxon>Clostridia</taxon>
        <taxon>Eubacteriales</taxon>
        <taxon>Syntrophomonadaceae</taxon>
        <taxon>Syntrophomonas</taxon>
    </lineage>
</organism>
<protein>
    <recommendedName>
        <fullName evidence="2">Exodeoxyribonuclease X-like C-terminal domain-containing protein</fullName>
    </recommendedName>
</protein>
<evidence type="ECO:0000259" key="2">
    <source>
        <dbReference type="Pfam" id="PF20600"/>
    </source>
</evidence>
<comment type="caution">
    <text evidence="3">The sequence shown here is derived from an EMBL/GenBank/DDBJ whole genome shotgun (WGS) entry which is preliminary data.</text>
</comment>
<dbReference type="EMBL" id="DNZF01000101">
    <property type="protein sequence ID" value="HBK53211.1"/>
    <property type="molecule type" value="Genomic_DNA"/>
</dbReference>
<gene>
    <name evidence="3" type="ORF">DDZ44_04655</name>
</gene>
<dbReference type="AlphaFoldDB" id="A0A354YWX0"/>
<feature type="region of interest" description="Disordered" evidence="1">
    <location>
        <begin position="279"/>
        <end position="298"/>
    </location>
</feature>
<reference evidence="3 4" key="1">
    <citation type="journal article" date="2018" name="Nat. Biotechnol.">
        <title>A standardized bacterial taxonomy based on genome phylogeny substantially revises the tree of life.</title>
        <authorList>
            <person name="Parks D.H."/>
            <person name="Chuvochina M."/>
            <person name="Waite D.W."/>
            <person name="Rinke C."/>
            <person name="Skarshewski A."/>
            <person name="Chaumeil P.A."/>
            <person name="Hugenholtz P."/>
        </authorList>
    </citation>
    <scope>NUCLEOTIDE SEQUENCE [LARGE SCALE GENOMIC DNA]</scope>
    <source>
        <strain evidence="3">UBA10948</strain>
    </source>
</reference>
<dbReference type="Pfam" id="PF20600">
    <property type="entry name" value="ExoX-like_C"/>
    <property type="match status" value="1"/>
</dbReference>
<dbReference type="InterPro" id="IPR046768">
    <property type="entry name" value="ExoX-like_C"/>
</dbReference>
<dbReference type="Proteomes" id="UP000263273">
    <property type="component" value="Unassembled WGS sequence"/>
</dbReference>
<feature type="compositionally biased region" description="Basic and acidic residues" evidence="1">
    <location>
        <begin position="279"/>
        <end position="292"/>
    </location>
</feature>
<sequence>MNEQITALSVIDSIDTNIVARTMDKIHAFQQVIQQAVKPGHDIGIIPGTDKPTLLKPGAEKIVMMMGLSSRYEIMDKVEDYDKGFFSYNVKCVLSRNDYDICEGVGNCNSRESKYVKADPYSIANTILKMAKKRAYVDAALSVASLSDIFTQDLEDMPDMHIRGSNATHQANQGKALKEQVITFGKHKGRTLGDLLQNEHGYCEWMANKANNERWTPVFQQLLEEEAAKIPADPETGEAEDAGDIPPAVLRMADKAGMTTEDFFQFVDEKYGKPWRELTGNEKSEVTKHLHELGQAGA</sequence>
<evidence type="ECO:0000313" key="3">
    <source>
        <dbReference type="EMBL" id="HBK53211.1"/>
    </source>
</evidence>
<feature type="domain" description="Exodeoxyribonuclease X-like C-terminal" evidence="2">
    <location>
        <begin position="182"/>
        <end position="209"/>
    </location>
</feature>
<evidence type="ECO:0000313" key="4">
    <source>
        <dbReference type="Proteomes" id="UP000263273"/>
    </source>
</evidence>
<accession>A0A354YWX0</accession>
<proteinExistence type="predicted"/>
<name>A0A354YWX0_9FIRM</name>
<evidence type="ECO:0000256" key="1">
    <source>
        <dbReference type="SAM" id="MobiDB-lite"/>
    </source>
</evidence>